<evidence type="ECO:0000256" key="6">
    <source>
        <dbReference type="SAM" id="Phobius"/>
    </source>
</evidence>
<keyword evidence="8" id="KW-1185">Reference proteome</keyword>
<feature type="transmembrane region" description="Helical" evidence="6">
    <location>
        <begin position="380"/>
        <end position="404"/>
    </location>
</feature>
<dbReference type="RefSeq" id="WP_249286611.1">
    <property type="nucleotide sequence ID" value="NZ_JACRWC010000051.1"/>
</dbReference>
<organism evidence="7 8">
    <name type="scientific">Lentihominibacter faecis</name>
    <dbReference type="NCBI Taxonomy" id="2764712"/>
    <lineage>
        <taxon>Bacteria</taxon>
        <taxon>Bacillati</taxon>
        <taxon>Bacillota</taxon>
        <taxon>Clostridia</taxon>
        <taxon>Peptostreptococcales</taxon>
        <taxon>Anaerovoracaceae</taxon>
        <taxon>Lentihominibacter</taxon>
    </lineage>
</organism>
<feature type="transmembrane region" description="Helical" evidence="6">
    <location>
        <begin position="118"/>
        <end position="137"/>
    </location>
</feature>
<dbReference type="GO" id="GO:0005886">
    <property type="term" value="C:plasma membrane"/>
    <property type="evidence" value="ECO:0007669"/>
    <property type="project" value="UniProtKB-SubCell"/>
</dbReference>
<feature type="transmembrane region" description="Helical" evidence="6">
    <location>
        <begin position="425"/>
        <end position="444"/>
    </location>
</feature>
<keyword evidence="4 6" id="KW-1133">Transmembrane helix</keyword>
<dbReference type="EMBL" id="JACRWC010000051">
    <property type="protein sequence ID" value="MBC5999142.1"/>
    <property type="molecule type" value="Genomic_DNA"/>
</dbReference>
<feature type="transmembrane region" description="Helical" evidence="6">
    <location>
        <begin position="326"/>
        <end position="350"/>
    </location>
</feature>
<feature type="transmembrane region" description="Helical" evidence="6">
    <location>
        <begin position="168"/>
        <end position="187"/>
    </location>
</feature>
<evidence type="ECO:0000256" key="2">
    <source>
        <dbReference type="ARBA" id="ARBA00022475"/>
    </source>
</evidence>
<protein>
    <submittedName>
        <fullName evidence="7">YfcC family protein</fullName>
    </submittedName>
</protein>
<feature type="transmembrane region" description="Helical" evidence="6">
    <location>
        <begin position="82"/>
        <end position="106"/>
    </location>
</feature>
<reference evidence="7" key="1">
    <citation type="submission" date="2020-08" db="EMBL/GenBank/DDBJ databases">
        <authorList>
            <person name="Liu C."/>
            <person name="Sun Q."/>
        </authorList>
    </citation>
    <scope>NUCLEOTIDE SEQUENCE</scope>
    <source>
        <strain evidence="7">BX16</strain>
    </source>
</reference>
<comment type="subcellular location">
    <subcellularLocation>
        <location evidence="1">Cell membrane</location>
        <topology evidence="1">Multi-pass membrane protein</topology>
    </subcellularLocation>
</comment>
<dbReference type="PANTHER" id="PTHR43652:SF6">
    <property type="entry name" value="ARGININE REPRESSOR"/>
    <property type="match status" value="1"/>
</dbReference>
<sequence length="480" mass="51945">MEKEKRKFKLKTPNSYVIIMAIIAIVAVLSWIIPGGAYDYVDPNADKLEPIAGTFHTIASHPQGLWSVIMAPITGFMDSVDIILYCLVIGGYIALVMKTGALDAAIGTTMKRLEGKEIMLIPTLMLIFSVAGAAFGIEEETLPFFPVLIPIFIAAGYDSLVGLSVIKIGAALGVMASIANPFAVAIASKFAGISMADGIGIRIILLCIYIPTGIIFTMHYAKKIQKDPTKSLVYAQAEENKKFFLGNGFDKNDLPEFTLKRKLILIVFGLSFLIMIWGVLSWEDLGVTIWPTMGWWFPELTAVFLVASIIVAIIDRIKVDAFMDIFIKGAADLLSVAIIIGVARGVSVIMSDASITDTLLHYCETAVSSMSSGLFAGMNYLIFLVLSFFIPSSSGLATLSMSIMSPLADFAGVGREIVIIAYQSANAMISLIAPTCGLLMGVLAMTKTSFGTWVRFVWKLLVFIATVTVLVLVLACMILY</sequence>
<dbReference type="PANTHER" id="PTHR43652">
    <property type="entry name" value="BASIC AMINO ACID ANTIPORTER YFCC-RELATED"/>
    <property type="match status" value="1"/>
</dbReference>
<evidence type="ECO:0000256" key="1">
    <source>
        <dbReference type="ARBA" id="ARBA00004651"/>
    </source>
</evidence>
<dbReference type="InterPro" id="IPR051679">
    <property type="entry name" value="DASS-Related_Transporters"/>
</dbReference>
<comment type="caution">
    <text evidence="7">The sequence shown here is derived from an EMBL/GenBank/DDBJ whole genome shotgun (WGS) entry which is preliminary data.</text>
</comment>
<name>A0A923NCF4_9FIRM</name>
<dbReference type="InterPro" id="IPR018385">
    <property type="entry name" value="C4_dicarb_anaerob_car-like"/>
</dbReference>
<dbReference type="Proteomes" id="UP000644115">
    <property type="component" value="Unassembled WGS sequence"/>
</dbReference>
<evidence type="ECO:0000313" key="7">
    <source>
        <dbReference type="EMBL" id="MBC5999142.1"/>
    </source>
</evidence>
<accession>A0A923NCF4</accession>
<keyword evidence="3 6" id="KW-0812">Transmembrane</keyword>
<evidence type="ECO:0000256" key="5">
    <source>
        <dbReference type="ARBA" id="ARBA00023136"/>
    </source>
</evidence>
<feature type="transmembrane region" description="Helical" evidence="6">
    <location>
        <begin position="12"/>
        <end position="33"/>
    </location>
</feature>
<feature type="transmembrane region" description="Helical" evidence="6">
    <location>
        <begin position="294"/>
        <end position="314"/>
    </location>
</feature>
<evidence type="ECO:0000256" key="3">
    <source>
        <dbReference type="ARBA" id="ARBA00022692"/>
    </source>
</evidence>
<proteinExistence type="predicted"/>
<evidence type="ECO:0000256" key="4">
    <source>
        <dbReference type="ARBA" id="ARBA00022989"/>
    </source>
</evidence>
<feature type="transmembrane region" description="Helical" evidence="6">
    <location>
        <begin position="263"/>
        <end position="282"/>
    </location>
</feature>
<keyword evidence="2" id="KW-1003">Cell membrane</keyword>
<gene>
    <name evidence="7" type="ORF">H8876_03900</name>
</gene>
<feature type="transmembrane region" description="Helical" evidence="6">
    <location>
        <begin position="456"/>
        <end position="479"/>
    </location>
</feature>
<dbReference type="Pfam" id="PF03606">
    <property type="entry name" value="DcuC"/>
    <property type="match status" value="1"/>
</dbReference>
<feature type="transmembrane region" description="Helical" evidence="6">
    <location>
        <begin position="143"/>
        <end position="161"/>
    </location>
</feature>
<dbReference type="AlphaFoldDB" id="A0A923NCF4"/>
<keyword evidence="5 6" id="KW-0472">Membrane</keyword>
<evidence type="ECO:0000313" key="8">
    <source>
        <dbReference type="Proteomes" id="UP000644115"/>
    </source>
</evidence>
<feature type="transmembrane region" description="Helical" evidence="6">
    <location>
        <begin position="199"/>
        <end position="221"/>
    </location>
</feature>